<organism evidence="3 4">
    <name type="scientific">Streptomyces qinzhouensis</name>
    <dbReference type="NCBI Taxonomy" id="2599401"/>
    <lineage>
        <taxon>Bacteria</taxon>
        <taxon>Bacillati</taxon>
        <taxon>Actinomycetota</taxon>
        <taxon>Actinomycetes</taxon>
        <taxon>Kitasatosporales</taxon>
        <taxon>Streptomycetaceae</taxon>
        <taxon>Streptomyces</taxon>
    </lineage>
</organism>
<reference evidence="3 4" key="1">
    <citation type="submission" date="2019-07" db="EMBL/GenBank/DDBJ databases">
        <authorList>
            <person name="Zhu P."/>
        </authorList>
    </citation>
    <scope>NUCLEOTIDE SEQUENCE [LARGE SCALE GENOMIC DNA]</scope>
    <source>
        <strain evidence="3 4">SSL-25</strain>
    </source>
</reference>
<protein>
    <submittedName>
        <fullName evidence="3">DUF397 domain-containing protein</fullName>
    </submittedName>
</protein>
<evidence type="ECO:0000256" key="1">
    <source>
        <dbReference type="SAM" id="MobiDB-lite"/>
    </source>
</evidence>
<dbReference type="EMBL" id="CP042266">
    <property type="protein sequence ID" value="QDY75529.1"/>
    <property type="molecule type" value="Genomic_DNA"/>
</dbReference>
<feature type="compositionally biased region" description="Polar residues" evidence="1">
    <location>
        <begin position="11"/>
        <end position="22"/>
    </location>
</feature>
<dbReference type="OrthoDB" id="4254794at2"/>
<evidence type="ECO:0000313" key="3">
    <source>
        <dbReference type="EMBL" id="QDY75529.1"/>
    </source>
</evidence>
<dbReference type="Proteomes" id="UP000320580">
    <property type="component" value="Chromosome"/>
</dbReference>
<proteinExistence type="predicted"/>
<feature type="domain" description="DUF397" evidence="2">
    <location>
        <begin position="15"/>
        <end position="67"/>
    </location>
</feature>
<sequence>MSHVSHADLTLGTSAWTKPWSGSNGGNCVEVKQLGNGYVAVRQSQDPNGPALIFTAQDIAEVVRGAKSGEADFLLS</sequence>
<feature type="region of interest" description="Disordered" evidence="1">
    <location>
        <begin position="1"/>
        <end position="23"/>
    </location>
</feature>
<dbReference type="RefSeq" id="WP_146478840.1">
    <property type="nucleotide sequence ID" value="NZ_CP042266.1"/>
</dbReference>
<dbReference type="KEGG" id="sqz:FQU76_02255"/>
<evidence type="ECO:0000259" key="2">
    <source>
        <dbReference type="Pfam" id="PF04149"/>
    </source>
</evidence>
<keyword evidence="4" id="KW-1185">Reference proteome</keyword>
<gene>
    <name evidence="3" type="ORF">FQU76_02255</name>
</gene>
<accession>A0A5B8IED1</accession>
<evidence type="ECO:0000313" key="4">
    <source>
        <dbReference type="Proteomes" id="UP000320580"/>
    </source>
</evidence>
<dbReference type="Pfam" id="PF04149">
    <property type="entry name" value="DUF397"/>
    <property type="match status" value="1"/>
</dbReference>
<dbReference type="AlphaFoldDB" id="A0A5B8IED1"/>
<dbReference type="InterPro" id="IPR007278">
    <property type="entry name" value="DUF397"/>
</dbReference>
<name>A0A5B8IED1_9ACTN</name>